<dbReference type="Pfam" id="PF00172">
    <property type="entry name" value="Zn_clus"/>
    <property type="match status" value="1"/>
</dbReference>
<dbReference type="Gene3D" id="4.10.240.10">
    <property type="entry name" value="Zn(2)-C6 fungal-type DNA-binding domain"/>
    <property type="match status" value="1"/>
</dbReference>
<keyword evidence="4" id="KW-0238">DNA-binding</keyword>
<dbReference type="RefSeq" id="XP_046073854.1">
    <property type="nucleotide sequence ID" value="XM_046218025.1"/>
</dbReference>
<dbReference type="AlphaFoldDB" id="A0AAD4Q2B3"/>
<evidence type="ECO:0000313" key="8">
    <source>
        <dbReference type="EMBL" id="KAH8700148.1"/>
    </source>
</evidence>
<dbReference type="Pfam" id="PF11951">
    <property type="entry name" value="Fungal_trans_2"/>
    <property type="match status" value="1"/>
</dbReference>
<dbReference type="PANTHER" id="PTHR36206:SF16">
    <property type="entry name" value="TRANSCRIPTION FACTOR DOMAIN-CONTAINING PROTEIN-RELATED"/>
    <property type="match status" value="1"/>
</dbReference>
<accession>A0AAD4Q2B3</accession>
<keyword evidence="9" id="KW-1185">Reference proteome</keyword>
<gene>
    <name evidence="8" type="ORF">BGW36DRAFT_395302</name>
</gene>
<dbReference type="GO" id="GO:0008270">
    <property type="term" value="F:zinc ion binding"/>
    <property type="evidence" value="ECO:0007669"/>
    <property type="project" value="InterPro"/>
</dbReference>
<dbReference type="SUPFAM" id="SSF57701">
    <property type="entry name" value="Zn2/Cys6 DNA-binding domain"/>
    <property type="match status" value="1"/>
</dbReference>
<evidence type="ECO:0000313" key="9">
    <source>
        <dbReference type="Proteomes" id="UP001201262"/>
    </source>
</evidence>
<keyword evidence="1" id="KW-0479">Metal-binding</keyword>
<dbReference type="CDD" id="cd00067">
    <property type="entry name" value="GAL4"/>
    <property type="match status" value="1"/>
</dbReference>
<evidence type="ECO:0000256" key="1">
    <source>
        <dbReference type="ARBA" id="ARBA00022723"/>
    </source>
</evidence>
<dbReference type="SMART" id="SM00066">
    <property type="entry name" value="GAL4"/>
    <property type="match status" value="1"/>
</dbReference>
<dbReference type="InterPro" id="IPR001138">
    <property type="entry name" value="Zn2Cys6_DnaBD"/>
</dbReference>
<evidence type="ECO:0000256" key="3">
    <source>
        <dbReference type="ARBA" id="ARBA00023015"/>
    </source>
</evidence>
<dbReference type="Proteomes" id="UP001201262">
    <property type="component" value="Unassembled WGS sequence"/>
</dbReference>
<sequence length="604" mass="68409">MAASPVDLLSEFSKNKPGRQGIKRVKSGCKTCKIRRVKCDEKKPACDRCISTGRTCDGYGIWGNGGNYYGSRQNKQSRRSSSSDSFDSACSARGLPYADKKCLTPKANADEASCFEFFHARTMLKLPGYFNSEFWERIVLQISSSEPAVFHAVLALVSTQRSQEMDGCMRPDSDSLSVDYDVEMSKWDRFALQHYNKAIVQLQTHIQKNNHESVRVALTACILFTCVELMRGCYASANMHIDHGIKVLRNLKGRSTMGKSSPSATLIRSSDLTTIDDHLLETFARMNIQSMLFGYPSQFLHVTKDDDAYRQRYEPPNMFSTLEEARQPLEVLLNGILHLADEAREPDLSLDKAAKLLCQREELQDSLKYWVKIFDNSVAMLLPSLNVRQAMGLTVLQVYCIMAEIMIGTCPIPNEAWSEMVYDEYNSKFTEIVTKLSDIISLRNIPVHYIPDFKNCHIGPYNFCADIGLIAPLYYIAVKCRVPSVRRAAINLLNMAPHREVLWDGVAVAAAAKTVVNLEELGWTPDEICSSETSFPPAQQPLPDSYRFENVQIVMDDGISEKGKVICKKRIKSGIFFPEFGAQTEWEVIEEDFEYKRVYTHRFF</sequence>
<dbReference type="InterPro" id="IPR052360">
    <property type="entry name" value="Transcr_Regulatory_Proteins"/>
</dbReference>
<comment type="caution">
    <text evidence="8">The sequence shown here is derived from an EMBL/GenBank/DDBJ whole genome shotgun (WGS) entry which is preliminary data.</text>
</comment>
<evidence type="ECO:0000259" key="7">
    <source>
        <dbReference type="PROSITE" id="PS50048"/>
    </source>
</evidence>
<protein>
    <recommendedName>
        <fullName evidence="7">Zn(2)-C6 fungal-type domain-containing protein</fullName>
    </recommendedName>
</protein>
<dbReference type="GO" id="GO:0000981">
    <property type="term" value="F:DNA-binding transcription factor activity, RNA polymerase II-specific"/>
    <property type="evidence" value="ECO:0007669"/>
    <property type="project" value="InterPro"/>
</dbReference>
<feature type="domain" description="Zn(2)-C6 fungal-type" evidence="7">
    <location>
        <begin position="28"/>
        <end position="56"/>
    </location>
</feature>
<dbReference type="PROSITE" id="PS50048">
    <property type="entry name" value="ZN2_CY6_FUNGAL_2"/>
    <property type="match status" value="1"/>
</dbReference>
<dbReference type="PROSITE" id="PS00463">
    <property type="entry name" value="ZN2_CY6_FUNGAL_1"/>
    <property type="match status" value="1"/>
</dbReference>
<name>A0AAD4Q2B3_9EURO</name>
<keyword evidence="3" id="KW-0805">Transcription regulation</keyword>
<keyword evidence="6" id="KW-0539">Nucleus</keyword>
<evidence type="ECO:0000256" key="2">
    <source>
        <dbReference type="ARBA" id="ARBA00022833"/>
    </source>
</evidence>
<dbReference type="InterPro" id="IPR036864">
    <property type="entry name" value="Zn2-C6_fun-type_DNA-bd_sf"/>
</dbReference>
<proteinExistence type="predicted"/>
<evidence type="ECO:0000256" key="5">
    <source>
        <dbReference type="ARBA" id="ARBA00023163"/>
    </source>
</evidence>
<evidence type="ECO:0000256" key="6">
    <source>
        <dbReference type="ARBA" id="ARBA00023242"/>
    </source>
</evidence>
<organism evidence="8 9">
    <name type="scientific">Talaromyces proteolyticus</name>
    <dbReference type="NCBI Taxonomy" id="1131652"/>
    <lineage>
        <taxon>Eukaryota</taxon>
        <taxon>Fungi</taxon>
        <taxon>Dikarya</taxon>
        <taxon>Ascomycota</taxon>
        <taxon>Pezizomycotina</taxon>
        <taxon>Eurotiomycetes</taxon>
        <taxon>Eurotiomycetidae</taxon>
        <taxon>Eurotiales</taxon>
        <taxon>Trichocomaceae</taxon>
        <taxon>Talaromyces</taxon>
        <taxon>Talaromyces sect. Bacilispori</taxon>
    </lineage>
</organism>
<dbReference type="GO" id="GO:0003677">
    <property type="term" value="F:DNA binding"/>
    <property type="evidence" value="ECO:0007669"/>
    <property type="project" value="UniProtKB-KW"/>
</dbReference>
<dbReference type="InterPro" id="IPR021858">
    <property type="entry name" value="Fun_TF"/>
</dbReference>
<dbReference type="PANTHER" id="PTHR36206">
    <property type="entry name" value="ASPERCRYPTIN BIOSYNTHESIS CLUSTER-SPECIFIC TRANSCRIPTION REGULATOR ATNN-RELATED"/>
    <property type="match status" value="1"/>
</dbReference>
<dbReference type="GeneID" id="70248312"/>
<evidence type="ECO:0000256" key="4">
    <source>
        <dbReference type="ARBA" id="ARBA00023125"/>
    </source>
</evidence>
<reference evidence="8" key="1">
    <citation type="submission" date="2021-12" db="EMBL/GenBank/DDBJ databases">
        <title>Convergent genome expansion in fungi linked to evolution of root-endophyte symbiosis.</title>
        <authorList>
            <consortium name="DOE Joint Genome Institute"/>
            <person name="Ke Y.-H."/>
            <person name="Bonito G."/>
            <person name="Liao H.-L."/>
            <person name="Looney B."/>
            <person name="Rojas-Flechas A."/>
            <person name="Nash J."/>
            <person name="Hameed K."/>
            <person name="Schadt C."/>
            <person name="Martin F."/>
            <person name="Crous P.W."/>
            <person name="Miettinen O."/>
            <person name="Magnuson J.K."/>
            <person name="Labbe J."/>
            <person name="Jacobson D."/>
            <person name="Doktycz M.J."/>
            <person name="Veneault-Fourrey C."/>
            <person name="Kuo A."/>
            <person name="Mondo S."/>
            <person name="Calhoun S."/>
            <person name="Riley R."/>
            <person name="Ohm R."/>
            <person name="LaButti K."/>
            <person name="Andreopoulos B."/>
            <person name="Pangilinan J."/>
            <person name="Nolan M."/>
            <person name="Tritt A."/>
            <person name="Clum A."/>
            <person name="Lipzen A."/>
            <person name="Daum C."/>
            <person name="Barry K."/>
            <person name="Grigoriev I.V."/>
            <person name="Vilgalys R."/>
        </authorList>
    </citation>
    <scope>NUCLEOTIDE SEQUENCE</scope>
    <source>
        <strain evidence="8">PMI_201</strain>
    </source>
</reference>
<keyword evidence="2" id="KW-0862">Zinc</keyword>
<keyword evidence="5" id="KW-0804">Transcription</keyword>
<dbReference type="EMBL" id="JAJTJA010000004">
    <property type="protein sequence ID" value="KAH8700148.1"/>
    <property type="molecule type" value="Genomic_DNA"/>
</dbReference>